<dbReference type="InterPro" id="IPR049142">
    <property type="entry name" value="MS_channel_1st"/>
</dbReference>
<evidence type="ECO:0000313" key="11">
    <source>
        <dbReference type="EMBL" id="EEA84291.1"/>
    </source>
</evidence>
<dbReference type="InterPro" id="IPR006685">
    <property type="entry name" value="MscS_channel_2nd"/>
</dbReference>
<evidence type="ECO:0000313" key="12">
    <source>
        <dbReference type="Proteomes" id="UP000003178"/>
    </source>
</evidence>
<reference evidence="11 12" key="1">
    <citation type="submission" date="2008-09" db="EMBL/GenBank/DDBJ databases">
        <authorList>
            <person name="Fulton L."/>
            <person name="Clifton S."/>
            <person name="Fulton B."/>
            <person name="Xu J."/>
            <person name="Minx P."/>
            <person name="Pepin K.H."/>
            <person name="Johnson M."/>
            <person name="Thiruvilangam P."/>
            <person name="Bhonagiri V."/>
            <person name="Nash W.E."/>
            <person name="Mardis E.R."/>
            <person name="Wilson R.K."/>
        </authorList>
    </citation>
    <scope>NUCLEOTIDE SEQUENCE [LARGE SCALE GENOMIC DNA]</scope>
    <source>
        <strain evidence="11 12">DSM 13275</strain>
    </source>
</reference>
<keyword evidence="3" id="KW-1003">Cell membrane</keyword>
<dbReference type="InterPro" id="IPR006686">
    <property type="entry name" value="MscS_channel_CS"/>
</dbReference>
<keyword evidence="6 7" id="KW-0472">Membrane</keyword>
<gene>
    <name evidence="11" type="ORF">CLOHIR_02082</name>
</gene>
<dbReference type="SUPFAM" id="SSF50182">
    <property type="entry name" value="Sm-like ribonucleoproteins"/>
    <property type="match status" value="1"/>
</dbReference>
<evidence type="ECO:0000259" key="10">
    <source>
        <dbReference type="Pfam" id="PF21088"/>
    </source>
</evidence>
<dbReference type="eggNOG" id="COG0668">
    <property type="taxonomic scope" value="Bacteria"/>
</dbReference>
<evidence type="ECO:0000256" key="5">
    <source>
        <dbReference type="ARBA" id="ARBA00022989"/>
    </source>
</evidence>
<dbReference type="Gene3D" id="3.30.70.100">
    <property type="match status" value="1"/>
</dbReference>
<dbReference type="Pfam" id="PF21088">
    <property type="entry name" value="MS_channel_1st"/>
    <property type="match status" value="1"/>
</dbReference>
<dbReference type="PANTHER" id="PTHR30221">
    <property type="entry name" value="SMALL-CONDUCTANCE MECHANOSENSITIVE CHANNEL"/>
    <property type="match status" value="1"/>
</dbReference>
<comment type="similarity">
    <text evidence="2">Belongs to the MscS (TC 1.A.23) family.</text>
</comment>
<organism evidence="11 12">
    <name type="scientific">Peptacetobacter hiranonis (strain DSM 13275 / JCM 10541 / KCTC 15199 / TO-931)</name>
    <name type="common">Clostridium hiranonis</name>
    <dbReference type="NCBI Taxonomy" id="500633"/>
    <lineage>
        <taxon>Bacteria</taxon>
        <taxon>Bacillati</taxon>
        <taxon>Bacillota</taxon>
        <taxon>Clostridia</taxon>
        <taxon>Peptostreptococcales</taxon>
        <taxon>Peptostreptococcaceae</taxon>
        <taxon>Peptacetobacter</taxon>
    </lineage>
</organism>
<dbReference type="RefSeq" id="WP_006441209.1">
    <property type="nucleotide sequence ID" value="NZ_DS995686.1"/>
</dbReference>
<keyword evidence="5 7" id="KW-1133">Transmembrane helix</keyword>
<evidence type="ECO:0000256" key="2">
    <source>
        <dbReference type="ARBA" id="ARBA00008017"/>
    </source>
</evidence>
<dbReference type="Pfam" id="PF00924">
    <property type="entry name" value="MS_channel_2nd"/>
    <property type="match status" value="1"/>
</dbReference>
<keyword evidence="4 7" id="KW-0812">Transmembrane</keyword>
<dbReference type="GO" id="GO:0005886">
    <property type="term" value="C:plasma membrane"/>
    <property type="evidence" value="ECO:0007669"/>
    <property type="project" value="UniProtKB-SubCell"/>
</dbReference>
<dbReference type="InterPro" id="IPR045275">
    <property type="entry name" value="MscS_archaea/bacteria_type"/>
</dbReference>
<evidence type="ECO:0000259" key="8">
    <source>
        <dbReference type="Pfam" id="PF00924"/>
    </source>
</evidence>
<comment type="subcellular location">
    <subcellularLocation>
        <location evidence="1">Cell membrane</location>
        <topology evidence="1">Multi-pass membrane protein</topology>
    </subcellularLocation>
</comment>
<evidence type="ECO:0000256" key="1">
    <source>
        <dbReference type="ARBA" id="ARBA00004651"/>
    </source>
</evidence>
<dbReference type="PROSITE" id="PS01246">
    <property type="entry name" value="UPF0003"/>
    <property type="match status" value="1"/>
</dbReference>
<dbReference type="InterPro" id="IPR008910">
    <property type="entry name" value="MSC_TM_helix"/>
</dbReference>
<dbReference type="GO" id="GO:0008381">
    <property type="term" value="F:mechanosensitive monoatomic ion channel activity"/>
    <property type="evidence" value="ECO:0007669"/>
    <property type="project" value="InterPro"/>
</dbReference>
<dbReference type="SUPFAM" id="SSF82689">
    <property type="entry name" value="Mechanosensitive channel protein MscS (YggB), C-terminal domain"/>
    <property type="match status" value="1"/>
</dbReference>
<dbReference type="HOGENOM" id="CLU_037945_1_1_9"/>
<feature type="transmembrane region" description="Helical" evidence="7">
    <location>
        <begin position="57"/>
        <end position="76"/>
    </location>
</feature>
<reference evidence="11 12" key="2">
    <citation type="submission" date="2008-10" db="EMBL/GenBank/DDBJ databases">
        <title>Draft genome sequence of Clostridium hiranonis (DSM 13275).</title>
        <authorList>
            <person name="Sudarsanam P."/>
            <person name="Ley R."/>
            <person name="Guruge J."/>
            <person name="Turnbaugh P.J."/>
            <person name="Mahowald M."/>
            <person name="Liep D."/>
            <person name="Gordon J."/>
        </authorList>
    </citation>
    <scope>NUCLEOTIDE SEQUENCE [LARGE SCALE GENOMIC DNA]</scope>
    <source>
        <strain evidence="11 12">DSM 13275</strain>
    </source>
</reference>
<comment type="caution">
    <text evidence="11">The sequence shown here is derived from an EMBL/GenBank/DDBJ whole genome shotgun (WGS) entry which is preliminary data.</text>
</comment>
<dbReference type="InterPro" id="IPR011014">
    <property type="entry name" value="MscS_channel_TM-2"/>
</dbReference>
<evidence type="ECO:0000256" key="7">
    <source>
        <dbReference type="SAM" id="Phobius"/>
    </source>
</evidence>
<evidence type="ECO:0000256" key="3">
    <source>
        <dbReference type="ARBA" id="ARBA00022475"/>
    </source>
</evidence>
<dbReference type="Gene3D" id="1.10.287.1260">
    <property type="match status" value="1"/>
</dbReference>
<feature type="transmembrane region" description="Helical" evidence="7">
    <location>
        <begin position="24"/>
        <end position="45"/>
    </location>
</feature>
<feature type="domain" description="Mechanosensitive ion channel MscS C-terminal" evidence="9">
    <location>
        <begin position="181"/>
        <end position="262"/>
    </location>
</feature>
<accession>B6G1S4</accession>
<evidence type="ECO:0000256" key="6">
    <source>
        <dbReference type="ARBA" id="ARBA00023136"/>
    </source>
</evidence>
<dbReference type="OrthoDB" id="9809206at2"/>
<dbReference type="PANTHER" id="PTHR30221:SF1">
    <property type="entry name" value="SMALL-CONDUCTANCE MECHANOSENSITIVE CHANNEL"/>
    <property type="match status" value="1"/>
</dbReference>
<feature type="transmembrane region" description="Helical" evidence="7">
    <location>
        <begin position="82"/>
        <end position="104"/>
    </location>
</feature>
<dbReference type="SUPFAM" id="SSF82861">
    <property type="entry name" value="Mechanosensitive channel protein MscS (YggB), transmembrane region"/>
    <property type="match status" value="1"/>
</dbReference>
<dbReference type="InterPro" id="IPR023408">
    <property type="entry name" value="MscS_beta-dom_sf"/>
</dbReference>
<dbReference type="InterPro" id="IPR011066">
    <property type="entry name" value="MscS_channel_C_sf"/>
</dbReference>
<sequence length="273" mass="30567">MKGITADSTIQAFLDTGIDKIPSLIYSLIFFFVGLAIAKICRRIVSNILEKYTSGKGITNFIVYGVYISIIVVVVLNSLDMIGIKTTSVVTIVGAAGFSIGLAFKELLSNLASGFIILFFKPFEIGDYIQASDTNVEGTVADIQIFSTILKTPDNKTIIIPNFQITSNNIINYTHQNIRRIDFTFNVDYDTNVGVLKNIVQEIFDEDKRVLTDPKPLIGINSMGNKSMEFISRPWVKTEDYWNAYYELMEKIKEKFDENGIVLPQVNVVVKGK</sequence>
<feature type="domain" description="Mechanosensitive ion channel MscS" evidence="8">
    <location>
        <begin position="107"/>
        <end position="175"/>
    </location>
</feature>
<evidence type="ECO:0000259" key="9">
    <source>
        <dbReference type="Pfam" id="PF21082"/>
    </source>
</evidence>
<dbReference type="AlphaFoldDB" id="B6G1S4"/>
<dbReference type="InterPro" id="IPR010920">
    <property type="entry name" value="LSM_dom_sf"/>
</dbReference>
<evidence type="ECO:0000256" key="4">
    <source>
        <dbReference type="ARBA" id="ARBA00022692"/>
    </source>
</evidence>
<dbReference type="EMBL" id="ABWP01000077">
    <property type="protein sequence ID" value="EEA84291.1"/>
    <property type="molecule type" value="Genomic_DNA"/>
</dbReference>
<dbReference type="Gene3D" id="2.30.30.60">
    <property type="match status" value="1"/>
</dbReference>
<keyword evidence="12" id="KW-1185">Reference proteome</keyword>
<protein>
    <submittedName>
        <fullName evidence="11">Transporter, small conductance mechanosensitive ion channel MscS family protein</fullName>
    </submittedName>
</protein>
<name>B6G1S4_PEPHT</name>
<proteinExistence type="inferred from homology"/>
<dbReference type="InterPro" id="IPR049278">
    <property type="entry name" value="MS_channel_C"/>
</dbReference>
<dbReference type="Proteomes" id="UP000003178">
    <property type="component" value="Unassembled WGS sequence"/>
</dbReference>
<feature type="domain" description="Mechanosensitive ion channel transmembrane helices 2/3" evidence="10">
    <location>
        <begin position="66"/>
        <end position="105"/>
    </location>
</feature>
<dbReference type="Pfam" id="PF05552">
    <property type="entry name" value="MS_channel_1st_1"/>
    <property type="match status" value="1"/>
</dbReference>
<dbReference type="Pfam" id="PF21082">
    <property type="entry name" value="MS_channel_3rd"/>
    <property type="match status" value="1"/>
</dbReference>